<feature type="region of interest" description="Disordered" evidence="1">
    <location>
        <begin position="1"/>
        <end position="27"/>
    </location>
</feature>
<sequence length="56" mass="6550">MTEHGQQLPNSTNTTNDGQPKELRESTDAWIRRAMLGIRQMHLDENARREVAERLF</sequence>
<proteinExistence type="predicted"/>
<gene>
    <name evidence="2" type="ORF">LMG18101_05241</name>
</gene>
<dbReference type="Proteomes" id="UP001189757">
    <property type="component" value="Unassembled WGS sequence"/>
</dbReference>
<evidence type="ECO:0000313" key="2">
    <source>
        <dbReference type="EMBL" id="CAJ0822885.1"/>
    </source>
</evidence>
<comment type="caution">
    <text evidence="2">The sequence shown here is derived from an EMBL/GenBank/DDBJ whole genome shotgun (WGS) entry which is preliminary data.</text>
</comment>
<dbReference type="RefSeq" id="WP_316682951.1">
    <property type="nucleotide sequence ID" value="NZ_CATZLL010000031.1"/>
</dbReference>
<organism evidence="2 3">
    <name type="scientific">Ralstonia flaminis</name>
    <dbReference type="NCBI Taxonomy" id="3058597"/>
    <lineage>
        <taxon>Bacteria</taxon>
        <taxon>Pseudomonadati</taxon>
        <taxon>Pseudomonadota</taxon>
        <taxon>Betaproteobacteria</taxon>
        <taxon>Burkholderiales</taxon>
        <taxon>Burkholderiaceae</taxon>
        <taxon>Ralstonia</taxon>
    </lineage>
</organism>
<evidence type="ECO:0000313" key="3">
    <source>
        <dbReference type="Proteomes" id="UP001189757"/>
    </source>
</evidence>
<dbReference type="EMBL" id="CATZLL010000031">
    <property type="protein sequence ID" value="CAJ0822885.1"/>
    <property type="molecule type" value="Genomic_DNA"/>
</dbReference>
<protein>
    <submittedName>
        <fullName evidence="2">Uncharacterized protein</fullName>
    </submittedName>
</protein>
<name>A0ABM9KDP8_9RALS</name>
<feature type="compositionally biased region" description="Polar residues" evidence="1">
    <location>
        <begin position="1"/>
        <end position="18"/>
    </location>
</feature>
<accession>A0ABM9KDP8</accession>
<keyword evidence="3" id="KW-1185">Reference proteome</keyword>
<reference evidence="2 3" key="1">
    <citation type="submission" date="2023-07" db="EMBL/GenBank/DDBJ databases">
        <authorList>
            <person name="Peeters C."/>
        </authorList>
    </citation>
    <scope>NUCLEOTIDE SEQUENCE [LARGE SCALE GENOMIC DNA]</scope>
    <source>
        <strain evidence="2 3">LMG 18101</strain>
    </source>
</reference>
<evidence type="ECO:0000256" key="1">
    <source>
        <dbReference type="SAM" id="MobiDB-lite"/>
    </source>
</evidence>